<name>A0A073IFZ4_9RHOB</name>
<gene>
    <name evidence="1" type="ORF">DSW25_13525</name>
</gene>
<dbReference type="AlphaFoldDB" id="A0A073IFZ4"/>
<comment type="caution">
    <text evidence="1">The sequence shown here is derived from an EMBL/GenBank/DDBJ whole genome shotgun (WGS) entry which is preliminary data.</text>
</comment>
<dbReference type="OrthoDB" id="9801242at2"/>
<dbReference type="PANTHER" id="PTHR36154:SF1">
    <property type="entry name" value="DNA-BINDING TRANSCRIPTIONAL ACTIVATOR ALPA"/>
    <property type="match status" value="1"/>
</dbReference>
<organism evidence="1 2">
    <name type="scientific">Sulfitobacter donghicola DSW-25 = KCTC 12864 = JCM 14565</name>
    <dbReference type="NCBI Taxonomy" id="1300350"/>
    <lineage>
        <taxon>Bacteria</taxon>
        <taxon>Pseudomonadati</taxon>
        <taxon>Pseudomonadota</taxon>
        <taxon>Alphaproteobacteria</taxon>
        <taxon>Rhodobacterales</taxon>
        <taxon>Roseobacteraceae</taxon>
        <taxon>Sulfitobacter</taxon>
    </lineage>
</organism>
<dbReference type="InterPro" id="IPR010260">
    <property type="entry name" value="AlpA"/>
</dbReference>
<dbReference type="Pfam" id="PF05930">
    <property type="entry name" value="Phage_AlpA"/>
    <property type="match status" value="1"/>
</dbReference>
<dbReference type="InterPro" id="IPR052931">
    <property type="entry name" value="Prophage_regulatory_activator"/>
</dbReference>
<dbReference type="Gene3D" id="1.10.238.160">
    <property type="match status" value="1"/>
</dbReference>
<dbReference type="PANTHER" id="PTHR36154">
    <property type="entry name" value="DNA-BINDING TRANSCRIPTIONAL ACTIVATOR ALPA"/>
    <property type="match status" value="1"/>
</dbReference>
<dbReference type="eggNOG" id="COG3311">
    <property type="taxonomic scope" value="Bacteria"/>
</dbReference>
<protein>
    <submittedName>
        <fullName evidence="1">AlpA family transcriptional regulator</fullName>
    </submittedName>
</protein>
<accession>A0A073IFZ4</accession>
<keyword evidence="2" id="KW-1185">Reference proteome</keyword>
<evidence type="ECO:0000313" key="2">
    <source>
        <dbReference type="Proteomes" id="UP000027734"/>
    </source>
</evidence>
<dbReference type="EMBL" id="JAMC01000005">
    <property type="protein sequence ID" value="KEJ88679.1"/>
    <property type="molecule type" value="Genomic_DNA"/>
</dbReference>
<sequence length="61" mass="6685">MTKILKRPAVEALTGLSRSTIYAAMSKGTFPQAVKLGPRAVGWREADITAWLDGLKLRNEV</sequence>
<proteinExistence type="predicted"/>
<reference evidence="1 2" key="1">
    <citation type="submission" date="2014-01" db="EMBL/GenBank/DDBJ databases">
        <title>Sulfitobacter donghicola JCM 14565 Genome Sequencing.</title>
        <authorList>
            <person name="Lai Q."/>
            <person name="Hong Z."/>
        </authorList>
    </citation>
    <scope>NUCLEOTIDE SEQUENCE [LARGE SCALE GENOMIC DNA]</scope>
    <source>
        <strain evidence="1 2">JCM 14565</strain>
    </source>
</reference>
<dbReference type="Proteomes" id="UP000027734">
    <property type="component" value="Unassembled WGS sequence"/>
</dbReference>
<evidence type="ECO:0000313" key="1">
    <source>
        <dbReference type="EMBL" id="KEJ88679.1"/>
    </source>
</evidence>
<dbReference type="RefSeq" id="WP_025059547.1">
    <property type="nucleotide sequence ID" value="NZ_JAMC01000005.1"/>
</dbReference>
<dbReference type="STRING" id="1300350.Z948_2179"/>